<keyword evidence="5 6" id="KW-0472">Membrane</keyword>
<evidence type="ECO:0000313" key="7">
    <source>
        <dbReference type="EMBL" id="GAW08603.1"/>
    </source>
</evidence>
<reference evidence="7 8" key="1">
    <citation type="submission" date="2016-08" db="EMBL/GenBank/DDBJ databases">
        <authorList>
            <consortium name="Lentinula edodes genome sequencing consortium"/>
            <person name="Sakamoto Y."/>
            <person name="Nakade K."/>
            <person name="Sato S."/>
            <person name="Yoshida Y."/>
            <person name="Miyazaki K."/>
            <person name="Natsume S."/>
            <person name="Konno N."/>
        </authorList>
    </citation>
    <scope>NUCLEOTIDE SEQUENCE [LARGE SCALE GENOMIC DNA]</scope>
    <source>
        <strain evidence="7 8">NBRC 111202</strain>
    </source>
</reference>
<gene>
    <name evidence="7" type="ORF">LENED_010672</name>
</gene>
<dbReference type="EMBL" id="BDGU01000674">
    <property type="protein sequence ID" value="GAW08603.1"/>
    <property type="molecule type" value="Genomic_DNA"/>
</dbReference>
<feature type="transmembrane region" description="Helical" evidence="6">
    <location>
        <begin position="188"/>
        <end position="207"/>
    </location>
</feature>
<keyword evidence="3 6" id="KW-0812">Transmembrane</keyword>
<dbReference type="AlphaFoldDB" id="A0A1Q3EN20"/>
<keyword evidence="4 6" id="KW-1133">Transmembrane helix</keyword>
<evidence type="ECO:0000256" key="1">
    <source>
        <dbReference type="ARBA" id="ARBA00004141"/>
    </source>
</evidence>
<evidence type="ECO:0000256" key="4">
    <source>
        <dbReference type="ARBA" id="ARBA00022989"/>
    </source>
</evidence>
<evidence type="ECO:0000256" key="5">
    <source>
        <dbReference type="ARBA" id="ARBA00023136"/>
    </source>
</evidence>
<feature type="transmembrane region" description="Helical" evidence="6">
    <location>
        <begin position="161"/>
        <end position="181"/>
    </location>
</feature>
<evidence type="ECO:0000313" key="8">
    <source>
        <dbReference type="Proteomes" id="UP000188533"/>
    </source>
</evidence>
<dbReference type="NCBIfam" id="NF038013">
    <property type="entry name" value="AceTr_1"/>
    <property type="match status" value="1"/>
</dbReference>
<protein>
    <submittedName>
        <fullName evidence="7">Fun34 transmembrane protein</fullName>
    </submittedName>
</protein>
<dbReference type="Proteomes" id="UP000188533">
    <property type="component" value="Unassembled WGS sequence"/>
</dbReference>
<keyword evidence="8" id="KW-1185">Reference proteome</keyword>
<dbReference type="InterPro" id="IPR051633">
    <property type="entry name" value="AceTr"/>
</dbReference>
<dbReference type="PANTHER" id="PTHR31123">
    <property type="entry name" value="ACCUMULATION OF DYADS PROTEIN 2-RELATED"/>
    <property type="match status" value="1"/>
</dbReference>
<comment type="similarity">
    <text evidence="2">Belongs to the acetate uptake transporter (AceTr) (TC 2.A.96) family.</text>
</comment>
<evidence type="ECO:0000256" key="3">
    <source>
        <dbReference type="ARBA" id="ARBA00022692"/>
    </source>
</evidence>
<proteinExistence type="inferred from homology"/>
<dbReference type="GO" id="GO:0005886">
    <property type="term" value="C:plasma membrane"/>
    <property type="evidence" value="ECO:0007669"/>
    <property type="project" value="TreeGrafter"/>
</dbReference>
<dbReference type="InterPro" id="IPR000791">
    <property type="entry name" value="Gpr1/Fun34/SatP-like"/>
</dbReference>
<name>A0A1Q3EN20_LENED</name>
<dbReference type="Pfam" id="PF01184">
    <property type="entry name" value="Gpr1_Fun34_YaaH"/>
    <property type="match status" value="1"/>
</dbReference>
<organism evidence="7 8">
    <name type="scientific">Lentinula edodes</name>
    <name type="common">Shiitake mushroom</name>
    <name type="synonym">Lentinus edodes</name>
    <dbReference type="NCBI Taxonomy" id="5353"/>
    <lineage>
        <taxon>Eukaryota</taxon>
        <taxon>Fungi</taxon>
        <taxon>Dikarya</taxon>
        <taxon>Basidiomycota</taxon>
        <taxon>Agaricomycotina</taxon>
        <taxon>Agaricomycetes</taxon>
        <taxon>Agaricomycetidae</taxon>
        <taxon>Agaricales</taxon>
        <taxon>Marasmiineae</taxon>
        <taxon>Omphalotaceae</taxon>
        <taxon>Lentinula</taxon>
    </lineage>
</organism>
<evidence type="ECO:0000256" key="2">
    <source>
        <dbReference type="ARBA" id="ARBA00005587"/>
    </source>
</evidence>
<dbReference type="STRING" id="5353.A0A1Q3EN20"/>
<reference evidence="7 8" key="2">
    <citation type="submission" date="2017-02" db="EMBL/GenBank/DDBJ databases">
        <title>A genome survey and senescence transcriptome analysis in Lentinula edodes.</title>
        <authorList>
            <person name="Sakamoto Y."/>
            <person name="Nakade K."/>
            <person name="Sato S."/>
            <person name="Yoshida Y."/>
            <person name="Miyazaki K."/>
            <person name="Natsume S."/>
            <person name="Konno N."/>
        </authorList>
    </citation>
    <scope>NUCLEOTIDE SEQUENCE [LARGE SCALE GENOMIC DNA]</scope>
    <source>
        <strain evidence="7 8">NBRC 111202</strain>
    </source>
</reference>
<evidence type="ECO:0000256" key="6">
    <source>
        <dbReference type="SAM" id="Phobius"/>
    </source>
</evidence>
<feature type="transmembrane region" description="Helical" evidence="6">
    <location>
        <begin position="227"/>
        <end position="247"/>
    </location>
</feature>
<comment type="caution">
    <text evidence="7">The sequence shown here is derived from an EMBL/GenBank/DDBJ whole genome shotgun (WGS) entry which is preliminary data.</text>
</comment>
<sequence>MSTSQIMLADRESISPSTYTDVERGWINVKECSGHGPSPSTGGSSTIPIMSHGHSFGRTTSGNGRIASPGPAGAISFAATALLLSLFNVQAGGVEHPEVLVSMAVFTGGLSQFMAGMWEYPRGNVFNATLFSLYGSFWMSYATIFIPASGILAAYEDPLELNHALGLYLITWTIVTAFFLFVVIRRNLALTVMLSTIFITLVILSTSQYSLAGMPILSLRVQKAGGVFGIIGALLCFYIGVNLVFVLDKARKQVHGVGCMHDSAGELEIYV</sequence>
<dbReference type="GO" id="GO:0015123">
    <property type="term" value="F:acetate transmembrane transporter activity"/>
    <property type="evidence" value="ECO:0007669"/>
    <property type="project" value="TreeGrafter"/>
</dbReference>
<accession>A0A1Q3EN20</accession>
<dbReference type="PANTHER" id="PTHR31123:SF1">
    <property type="entry name" value="ACCUMULATION OF DYADS PROTEIN 2-RELATED"/>
    <property type="match status" value="1"/>
</dbReference>
<feature type="transmembrane region" description="Helical" evidence="6">
    <location>
        <begin position="130"/>
        <end position="155"/>
    </location>
</feature>
<comment type="subcellular location">
    <subcellularLocation>
        <location evidence="1">Membrane</location>
        <topology evidence="1">Multi-pass membrane protein</topology>
    </subcellularLocation>
</comment>